<dbReference type="Gene3D" id="3.20.20.70">
    <property type="entry name" value="Aldolase class I"/>
    <property type="match status" value="1"/>
</dbReference>
<accession>A0A174DGG3</accession>
<evidence type="ECO:0000313" key="6">
    <source>
        <dbReference type="EMBL" id="CUO23050.1"/>
    </source>
</evidence>
<evidence type="ECO:0000256" key="2">
    <source>
        <dbReference type="ARBA" id="ARBA00023141"/>
    </source>
</evidence>
<dbReference type="EMBL" id="RCYR01000056">
    <property type="protein sequence ID" value="RYS75999.1"/>
    <property type="molecule type" value="Genomic_DNA"/>
</dbReference>
<comment type="function">
    <text evidence="5">Involved in the third step of the chorismate pathway, which leads to the biosynthesis of aromatic amino acids. Catalyzes the cis-dehydration of 3-dehydroquinate (DHQ) and introduces the first double bond of the aromatic ring to yield 3-dehydroshikimate.</text>
</comment>
<feature type="binding site" evidence="5">
    <location>
        <position position="212"/>
    </location>
    <ligand>
        <name>3-dehydroquinate</name>
        <dbReference type="ChEBI" id="CHEBI:32364"/>
    </ligand>
</feature>
<dbReference type="PANTHER" id="PTHR43699">
    <property type="entry name" value="3-DEHYDROQUINATE DEHYDRATASE"/>
    <property type="match status" value="1"/>
</dbReference>
<gene>
    <name evidence="5 6" type="primary">aroD</name>
    <name evidence="7" type="ORF">EAI93_13730</name>
    <name evidence="6" type="ORF">ERS852456_01960</name>
</gene>
<sequence length="251" mass="27724">MNTVNVRKVEIGKGIPKICVPVVGITRDDIIDAACKAKETADLVEWRADWYEDVLDFKKTEKMMEELRETLGDIPLLFTFRTLKEGGEKEIEKSVYVKLNEMAVKTGFADLVDAEAFTGTDEVNTIVETAHLYGVKVIASNHDFQKTPPKEEIVSRLCFMQECGADIVKIAVMPQSKKDVLTLLLATEEMVREHAKCPVVTMSMSEVGVVSRICGEAFGSALTFGAVKKASAPGQLGAEELRMVLKILHDV</sequence>
<keyword evidence="4 5" id="KW-0704">Schiff base</keyword>
<dbReference type="HAMAP" id="MF_00214">
    <property type="entry name" value="AroD"/>
    <property type="match status" value="1"/>
</dbReference>
<dbReference type="SUPFAM" id="SSF51569">
    <property type="entry name" value="Aldolase"/>
    <property type="match status" value="1"/>
</dbReference>
<feature type="binding site" evidence="5">
    <location>
        <position position="235"/>
    </location>
    <ligand>
        <name>3-dehydroquinate</name>
        <dbReference type="ChEBI" id="CHEBI:32364"/>
    </ligand>
</feature>
<dbReference type="CDD" id="cd00502">
    <property type="entry name" value="DHQase_I"/>
    <property type="match status" value="1"/>
</dbReference>
<dbReference type="InterPro" id="IPR001381">
    <property type="entry name" value="DHquinase_I"/>
</dbReference>
<evidence type="ECO:0000256" key="3">
    <source>
        <dbReference type="ARBA" id="ARBA00023239"/>
    </source>
</evidence>
<comment type="catalytic activity">
    <reaction evidence="1 5">
        <text>3-dehydroquinate = 3-dehydroshikimate + H2O</text>
        <dbReference type="Rhea" id="RHEA:21096"/>
        <dbReference type="ChEBI" id="CHEBI:15377"/>
        <dbReference type="ChEBI" id="CHEBI:16630"/>
        <dbReference type="ChEBI" id="CHEBI:32364"/>
        <dbReference type="EC" id="4.2.1.10"/>
    </reaction>
</comment>
<keyword evidence="2 5" id="KW-0057">Aromatic amino acid biosynthesis</keyword>
<feature type="binding site" evidence="5">
    <location>
        <position position="231"/>
    </location>
    <ligand>
        <name>3-dehydroquinate</name>
        <dbReference type="ChEBI" id="CHEBI:32364"/>
    </ligand>
</feature>
<dbReference type="Proteomes" id="UP000095787">
    <property type="component" value="Unassembled WGS sequence"/>
</dbReference>
<evidence type="ECO:0000256" key="1">
    <source>
        <dbReference type="ARBA" id="ARBA00001864"/>
    </source>
</evidence>
<reference evidence="7 9" key="2">
    <citation type="journal article" date="2019" name="Science, e1252229">
        <title>Invertible promoters mediate bacterial phase variation, antibiotic resistance, and host adaptation in the gut.</title>
        <authorList>
            <person name="Jiang X."/>
            <person name="Hall A.B."/>
            <person name="Arthur T.D."/>
            <person name="Plichta D.R."/>
            <person name="Covington C.T."/>
            <person name="Poyet M."/>
            <person name="Crothers J."/>
            <person name="Moses P.L."/>
            <person name="Tolonen A.C."/>
            <person name="Vlamakis H."/>
            <person name="Alm E.J."/>
            <person name="Xavier R.J."/>
        </authorList>
    </citation>
    <scope>NUCLEOTIDE SEQUENCE [LARGE SCALE GENOMIC DNA]</scope>
    <source>
        <strain evidence="9">aa_0143</strain>
        <strain evidence="7">Aa_0143</strain>
    </source>
</reference>
<dbReference type="GO" id="GO:0008652">
    <property type="term" value="P:amino acid biosynthetic process"/>
    <property type="evidence" value="ECO:0007669"/>
    <property type="project" value="UniProtKB-KW"/>
</dbReference>
<evidence type="ECO:0000256" key="4">
    <source>
        <dbReference type="ARBA" id="ARBA00023270"/>
    </source>
</evidence>
<dbReference type="UniPathway" id="UPA00053">
    <property type="reaction ID" value="UER00086"/>
</dbReference>
<reference evidence="6 8" key="1">
    <citation type="submission" date="2015-09" db="EMBL/GenBank/DDBJ databases">
        <authorList>
            <consortium name="Pathogen Informatics"/>
        </authorList>
    </citation>
    <scope>NUCLEOTIDE SEQUENCE [LARGE SCALE GENOMIC DNA]</scope>
    <source>
        <strain evidence="6 8">2789STDY5834841</strain>
    </source>
</reference>
<evidence type="ECO:0000256" key="5">
    <source>
        <dbReference type="HAMAP-Rule" id="MF_00214"/>
    </source>
</evidence>
<feature type="binding site" evidence="5">
    <location>
        <begin position="45"/>
        <end position="47"/>
    </location>
    <ligand>
        <name>3-dehydroquinate</name>
        <dbReference type="ChEBI" id="CHEBI:32364"/>
    </ligand>
</feature>
<evidence type="ECO:0000313" key="9">
    <source>
        <dbReference type="Proteomes" id="UP000292665"/>
    </source>
</evidence>
<keyword evidence="3 5" id="KW-0456">Lyase</keyword>
<comment type="pathway">
    <text evidence="5">Metabolic intermediate biosynthesis; chorismate biosynthesis; chorismate from D-erythrose 4-phosphate and phosphoenolpyruvate: step 3/7.</text>
</comment>
<comment type="subunit">
    <text evidence="5">Homodimer.</text>
</comment>
<comment type="caution">
    <text evidence="5">Lacks conserved residue(s) required for the propagation of feature annotation.</text>
</comment>
<feature type="active site" description="Schiff-base intermediate with substrate" evidence="5">
    <location>
        <position position="169"/>
    </location>
</feature>
<comment type="similarity">
    <text evidence="5">Belongs to the type-I 3-dehydroquinase family.</text>
</comment>
<proteinExistence type="inferred from homology"/>
<keyword evidence="5" id="KW-0028">Amino-acid biosynthesis</keyword>
<feature type="active site" description="Proton donor/acceptor" evidence="5">
    <location>
        <position position="142"/>
    </location>
</feature>
<dbReference type="InterPro" id="IPR013785">
    <property type="entry name" value="Aldolase_TIM"/>
</dbReference>
<dbReference type="Pfam" id="PF01487">
    <property type="entry name" value="DHquinase_I"/>
    <property type="match status" value="1"/>
</dbReference>
<dbReference type="GO" id="GO:0046279">
    <property type="term" value="P:3,4-dihydroxybenzoate biosynthetic process"/>
    <property type="evidence" value="ECO:0007669"/>
    <property type="project" value="TreeGrafter"/>
</dbReference>
<dbReference type="NCBIfam" id="TIGR01093">
    <property type="entry name" value="aroD"/>
    <property type="match status" value="1"/>
</dbReference>
<protein>
    <recommendedName>
        <fullName evidence="5">3-dehydroquinate dehydratase</fullName>
        <shortName evidence="5">3-dehydroquinase</shortName>
        <ecNumber evidence="5">4.2.1.10</ecNumber>
    </recommendedName>
    <alternativeName>
        <fullName evidence="5">Type I DHQase</fullName>
    </alternativeName>
    <alternativeName>
        <fullName evidence="5">Type I dehydroquinase</fullName>
        <shortName evidence="5">DHQ1</shortName>
    </alternativeName>
</protein>
<dbReference type="Proteomes" id="UP000292665">
    <property type="component" value="Unassembled WGS sequence"/>
</dbReference>
<dbReference type="GO" id="GO:0003855">
    <property type="term" value="F:3-dehydroquinate dehydratase activity"/>
    <property type="evidence" value="ECO:0007669"/>
    <property type="project" value="UniProtKB-UniRule"/>
</dbReference>
<dbReference type="PANTHER" id="PTHR43699:SF1">
    <property type="entry name" value="3-DEHYDROQUINATE DEHYDRATASE"/>
    <property type="match status" value="1"/>
</dbReference>
<dbReference type="GO" id="GO:0009423">
    <property type="term" value="P:chorismate biosynthetic process"/>
    <property type="evidence" value="ECO:0007669"/>
    <property type="project" value="UniProtKB-UniRule"/>
</dbReference>
<dbReference type="EC" id="4.2.1.10" evidence="5"/>
<dbReference type="FunFam" id="3.20.20.70:FF:000047">
    <property type="entry name" value="3-dehydroquinate dehydratase"/>
    <property type="match status" value="1"/>
</dbReference>
<evidence type="ECO:0000313" key="8">
    <source>
        <dbReference type="Proteomes" id="UP000095787"/>
    </source>
</evidence>
<name>A0A174DGG3_9FIRM</name>
<feature type="binding site" evidence="5">
    <location>
        <position position="81"/>
    </location>
    <ligand>
        <name>3-dehydroquinate</name>
        <dbReference type="ChEBI" id="CHEBI:32364"/>
    </ligand>
</feature>
<dbReference type="GO" id="GO:0009073">
    <property type="term" value="P:aromatic amino acid family biosynthetic process"/>
    <property type="evidence" value="ECO:0007669"/>
    <property type="project" value="UniProtKB-KW"/>
</dbReference>
<evidence type="ECO:0000313" key="7">
    <source>
        <dbReference type="EMBL" id="RYS75999.1"/>
    </source>
</evidence>
<dbReference type="InterPro" id="IPR050146">
    <property type="entry name" value="Type-I_3-dehydroquinase"/>
</dbReference>
<dbReference type="RefSeq" id="WP_004846425.1">
    <property type="nucleotide sequence ID" value="NZ_CATVPX010000042.1"/>
</dbReference>
<dbReference type="AlphaFoldDB" id="A0A174DGG3"/>
<dbReference type="GeneID" id="97328510"/>
<organism evidence="6 8">
    <name type="scientific">[Ruminococcus] torques</name>
    <dbReference type="NCBI Taxonomy" id="33039"/>
    <lineage>
        <taxon>Bacteria</taxon>
        <taxon>Bacillati</taxon>
        <taxon>Bacillota</taxon>
        <taxon>Clostridia</taxon>
        <taxon>Lachnospirales</taxon>
        <taxon>Lachnospiraceae</taxon>
        <taxon>Mediterraneibacter</taxon>
    </lineage>
</organism>
<dbReference type="EMBL" id="CYZO01000026">
    <property type="protein sequence ID" value="CUO23050.1"/>
    <property type="molecule type" value="Genomic_DNA"/>
</dbReference>